<dbReference type="Pfam" id="PF03466">
    <property type="entry name" value="LysR_substrate"/>
    <property type="match status" value="1"/>
</dbReference>
<protein>
    <recommendedName>
        <fullName evidence="5">HTH lysR-type domain-containing protein</fullName>
    </recommendedName>
</protein>
<keyword evidence="7" id="KW-1185">Reference proteome</keyword>
<dbReference type="SUPFAM" id="SSF53850">
    <property type="entry name" value="Periplasmic binding protein-like II"/>
    <property type="match status" value="1"/>
</dbReference>
<dbReference type="InterPro" id="IPR036390">
    <property type="entry name" value="WH_DNA-bd_sf"/>
</dbReference>
<sequence>MLINDIKQIEIFHEFSKSLSFAETGRRVGLTPSAISHSIKSLESQLRCSLVDRNQKPPVITAKGKRFIANTRSVLVGLKYALDDVVTIQGLALPDNLVHIGLERALANSMLVDLIAQFQAGNSKKKFEIHTDQTSVLLEKLKAGKIDLVAGLTPPPISLKGVTHQATFYKEEFKLVTAVDHPSIKSNEFSWKEEKSIISLCFDQYDSHLIKSYFYQLQSDIEVHHHVNSVSAFVELVSKGMGVGISSTLMLNDALKHNKVACQELPGEGLERRWSLYSMSKRPTEQFCELFQSMLISSCD</sequence>
<dbReference type="EMBL" id="MQWA01000001">
    <property type="protein sequence ID" value="PQJ27187.1"/>
    <property type="molecule type" value="Genomic_DNA"/>
</dbReference>
<keyword evidence="3" id="KW-0238">DNA-binding</keyword>
<comment type="caution">
    <text evidence="6">The sequence shown here is derived from an EMBL/GenBank/DDBJ whole genome shotgun (WGS) entry which is preliminary data.</text>
</comment>
<dbReference type="InterPro" id="IPR050950">
    <property type="entry name" value="HTH-type_LysR_regulators"/>
</dbReference>
<dbReference type="InterPro" id="IPR005119">
    <property type="entry name" value="LysR_subst-bd"/>
</dbReference>
<dbReference type="CDD" id="cd05466">
    <property type="entry name" value="PBP2_LTTR_substrate"/>
    <property type="match status" value="1"/>
</dbReference>
<evidence type="ECO:0000256" key="1">
    <source>
        <dbReference type="ARBA" id="ARBA00009437"/>
    </source>
</evidence>
<reference evidence="6 7" key="1">
    <citation type="submission" date="2016-12" db="EMBL/GenBank/DDBJ databases">
        <title>Study of bacterial adaptation to deep sea.</title>
        <authorList>
            <person name="Song J."/>
            <person name="Yoshizawa S."/>
            <person name="Kogure K."/>
        </authorList>
    </citation>
    <scope>NUCLEOTIDE SEQUENCE [LARGE SCALE GENOMIC DNA]</scope>
    <source>
        <strain evidence="6 7">SAORIC-165</strain>
    </source>
</reference>
<dbReference type="PANTHER" id="PTHR30419:SF7">
    <property type="entry name" value="HTH-TYPE TRANSCRIPTIONAL REGULATOR TDCA"/>
    <property type="match status" value="1"/>
</dbReference>
<evidence type="ECO:0000313" key="7">
    <source>
        <dbReference type="Proteomes" id="UP000239907"/>
    </source>
</evidence>
<evidence type="ECO:0000256" key="4">
    <source>
        <dbReference type="ARBA" id="ARBA00023163"/>
    </source>
</evidence>
<dbReference type="PANTHER" id="PTHR30419">
    <property type="entry name" value="HTH-TYPE TRANSCRIPTIONAL REGULATOR YBHD"/>
    <property type="match status" value="1"/>
</dbReference>
<dbReference type="OrthoDB" id="63123at2"/>
<dbReference type="SUPFAM" id="SSF46785">
    <property type="entry name" value="Winged helix' DNA-binding domain"/>
    <property type="match status" value="1"/>
</dbReference>
<comment type="similarity">
    <text evidence="1">Belongs to the LysR transcriptional regulatory family.</text>
</comment>
<dbReference type="RefSeq" id="WP_105041673.1">
    <property type="nucleotide sequence ID" value="NZ_MQWA01000001.1"/>
</dbReference>
<evidence type="ECO:0000259" key="5">
    <source>
        <dbReference type="PROSITE" id="PS50931"/>
    </source>
</evidence>
<dbReference type="InterPro" id="IPR036388">
    <property type="entry name" value="WH-like_DNA-bd_sf"/>
</dbReference>
<dbReference type="GO" id="GO:0005829">
    <property type="term" value="C:cytosol"/>
    <property type="evidence" value="ECO:0007669"/>
    <property type="project" value="TreeGrafter"/>
</dbReference>
<dbReference type="PROSITE" id="PS50931">
    <property type="entry name" value="HTH_LYSR"/>
    <property type="match status" value="1"/>
</dbReference>
<dbReference type="InterPro" id="IPR000847">
    <property type="entry name" value="LysR_HTH_N"/>
</dbReference>
<feature type="domain" description="HTH lysR-type" evidence="5">
    <location>
        <begin position="4"/>
        <end position="61"/>
    </location>
</feature>
<dbReference type="GO" id="GO:0003677">
    <property type="term" value="F:DNA binding"/>
    <property type="evidence" value="ECO:0007669"/>
    <property type="project" value="UniProtKB-KW"/>
</dbReference>
<proteinExistence type="inferred from homology"/>
<evidence type="ECO:0000256" key="3">
    <source>
        <dbReference type="ARBA" id="ARBA00023125"/>
    </source>
</evidence>
<dbReference type="Pfam" id="PF00126">
    <property type="entry name" value="HTH_1"/>
    <property type="match status" value="1"/>
</dbReference>
<evidence type="ECO:0000256" key="2">
    <source>
        <dbReference type="ARBA" id="ARBA00023015"/>
    </source>
</evidence>
<evidence type="ECO:0000313" key="6">
    <source>
        <dbReference type="EMBL" id="PQJ27187.1"/>
    </source>
</evidence>
<dbReference type="GO" id="GO:0003700">
    <property type="term" value="F:DNA-binding transcription factor activity"/>
    <property type="evidence" value="ECO:0007669"/>
    <property type="project" value="InterPro"/>
</dbReference>
<dbReference type="Proteomes" id="UP000239907">
    <property type="component" value="Unassembled WGS sequence"/>
</dbReference>
<name>A0A2S7TY65_9BACT</name>
<keyword evidence="4" id="KW-0804">Transcription</keyword>
<keyword evidence="2" id="KW-0805">Transcription regulation</keyword>
<organism evidence="6 7">
    <name type="scientific">Rubritalea profundi</name>
    <dbReference type="NCBI Taxonomy" id="1658618"/>
    <lineage>
        <taxon>Bacteria</taxon>
        <taxon>Pseudomonadati</taxon>
        <taxon>Verrucomicrobiota</taxon>
        <taxon>Verrucomicrobiia</taxon>
        <taxon>Verrucomicrobiales</taxon>
        <taxon>Rubritaleaceae</taxon>
        <taxon>Rubritalea</taxon>
    </lineage>
</organism>
<gene>
    <name evidence="6" type="ORF">BSZ32_00845</name>
</gene>
<dbReference type="AlphaFoldDB" id="A0A2S7TY65"/>
<accession>A0A2S7TY65</accession>
<dbReference type="Gene3D" id="3.40.190.290">
    <property type="match status" value="1"/>
</dbReference>
<dbReference type="Gene3D" id="1.10.10.10">
    <property type="entry name" value="Winged helix-like DNA-binding domain superfamily/Winged helix DNA-binding domain"/>
    <property type="match status" value="1"/>
</dbReference>